<dbReference type="EMBL" id="CM017325">
    <property type="protein sequence ID" value="KAE8056814.1"/>
    <property type="molecule type" value="Genomic_DNA"/>
</dbReference>
<keyword evidence="2" id="KW-1185">Reference proteome</keyword>
<reference evidence="1 2" key="1">
    <citation type="submission" date="2019-06" db="EMBL/GenBank/DDBJ databases">
        <title>A chromosomal-level reference genome of Carpinus fangiana (Coryloideae, Betulaceae).</title>
        <authorList>
            <person name="Yang X."/>
            <person name="Wang Z."/>
            <person name="Zhang L."/>
            <person name="Hao G."/>
            <person name="Liu J."/>
            <person name="Yang Y."/>
        </authorList>
    </citation>
    <scope>NUCLEOTIDE SEQUENCE [LARGE SCALE GENOMIC DNA]</scope>
    <source>
        <strain evidence="1">Cfa_2016G</strain>
        <tissue evidence="1">Leaf</tissue>
    </source>
</reference>
<sequence>MRARKKRLRLPSGENTEAMETSIQRKLRQLQRMIPNCCYEMDLETMYPRIAVYILLLEVKVDVLKNLSILYGV</sequence>
<evidence type="ECO:0000313" key="2">
    <source>
        <dbReference type="Proteomes" id="UP000327013"/>
    </source>
</evidence>
<evidence type="ECO:0000313" key="1">
    <source>
        <dbReference type="EMBL" id="KAE8056814.1"/>
    </source>
</evidence>
<accession>A0A5N6RAA2</accession>
<proteinExistence type="predicted"/>
<dbReference type="Proteomes" id="UP000327013">
    <property type="component" value="Chromosome 5"/>
</dbReference>
<dbReference type="OrthoDB" id="1363133at2759"/>
<dbReference type="AlphaFoldDB" id="A0A5N6RAA2"/>
<protein>
    <submittedName>
        <fullName evidence="1">Uncharacterized protein</fullName>
    </submittedName>
</protein>
<gene>
    <name evidence="1" type="ORF">FH972_013551</name>
</gene>
<organism evidence="1 2">
    <name type="scientific">Carpinus fangiana</name>
    <dbReference type="NCBI Taxonomy" id="176857"/>
    <lineage>
        <taxon>Eukaryota</taxon>
        <taxon>Viridiplantae</taxon>
        <taxon>Streptophyta</taxon>
        <taxon>Embryophyta</taxon>
        <taxon>Tracheophyta</taxon>
        <taxon>Spermatophyta</taxon>
        <taxon>Magnoliopsida</taxon>
        <taxon>eudicotyledons</taxon>
        <taxon>Gunneridae</taxon>
        <taxon>Pentapetalae</taxon>
        <taxon>rosids</taxon>
        <taxon>fabids</taxon>
        <taxon>Fagales</taxon>
        <taxon>Betulaceae</taxon>
        <taxon>Carpinus</taxon>
    </lineage>
</organism>
<name>A0A5N6RAA2_9ROSI</name>